<keyword evidence="5 11" id="KW-0812">Transmembrane</keyword>
<keyword evidence="9 11" id="KW-0472">Membrane</keyword>
<keyword evidence="6" id="KW-0653">Protein transport</keyword>
<evidence type="ECO:0000256" key="2">
    <source>
        <dbReference type="ARBA" id="ARBA00006742"/>
    </source>
</evidence>
<gene>
    <name evidence="12" type="ORF">CLOACE_18700</name>
</gene>
<feature type="transmembrane region" description="Helical" evidence="11">
    <location>
        <begin position="6"/>
        <end position="24"/>
    </location>
</feature>
<dbReference type="PANTHER" id="PTHR33909:SF1">
    <property type="entry name" value="SEC TRANSLOCON ACCESSORY COMPLEX SUBUNIT YAJC"/>
    <property type="match status" value="1"/>
</dbReference>
<evidence type="ECO:0000256" key="1">
    <source>
        <dbReference type="ARBA" id="ARBA00004162"/>
    </source>
</evidence>
<dbReference type="Pfam" id="PF02699">
    <property type="entry name" value="YajC"/>
    <property type="match status" value="1"/>
</dbReference>
<dbReference type="GO" id="GO:0005886">
    <property type="term" value="C:plasma membrane"/>
    <property type="evidence" value="ECO:0007669"/>
    <property type="project" value="UniProtKB-SubCell"/>
</dbReference>
<organism evidence="12 13">
    <name type="scientific">Clostridium acetireducens DSM 10703</name>
    <dbReference type="NCBI Taxonomy" id="1121290"/>
    <lineage>
        <taxon>Bacteria</taxon>
        <taxon>Bacillati</taxon>
        <taxon>Bacillota</taxon>
        <taxon>Clostridia</taxon>
        <taxon>Eubacteriales</taxon>
        <taxon>Clostridiaceae</taxon>
        <taxon>Clostridium</taxon>
    </lineage>
</organism>
<evidence type="ECO:0000256" key="3">
    <source>
        <dbReference type="ARBA" id="ARBA00022448"/>
    </source>
</evidence>
<evidence type="ECO:0000256" key="5">
    <source>
        <dbReference type="ARBA" id="ARBA00022692"/>
    </source>
</evidence>
<dbReference type="STRING" id="1121290.CLAOCE_18700"/>
<dbReference type="GO" id="GO:0015031">
    <property type="term" value="P:protein transport"/>
    <property type="evidence" value="ECO:0007669"/>
    <property type="project" value="UniProtKB-KW"/>
</dbReference>
<evidence type="ECO:0000256" key="9">
    <source>
        <dbReference type="ARBA" id="ARBA00023136"/>
    </source>
</evidence>
<dbReference type="PANTHER" id="PTHR33909">
    <property type="entry name" value="SEC TRANSLOCON ACCESSORY COMPLEX SUBUNIT YAJC"/>
    <property type="match status" value="1"/>
</dbReference>
<evidence type="ECO:0000256" key="8">
    <source>
        <dbReference type="ARBA" id="ARBA00023010"/>
    </source>
</evidence>
<dbReference type="RefSeq" id="WP_070110837.1">
    <property type="nucleotide sequence ID" value="NZ_LZFO01000032.1"/>
</dbReference>
<feature type="region of interest" description="Disordered" evidence="10">
    <location>
        <begin position="99"/>
        <end position="119"/>
    </location>
</feature>
<reference evidence="12 13" key="1">
    <citation type="submission" date="2016-06" db="EMBL/GenBank/DDBJ databases">
        <title>Genome sequence of Clostridium acetireducens DSM 10703.</title>
        <authorList>
            <person name="Poehlein A."/>
            <person name="Fluechter S."/>
            <person name="Duerre P."/>
            <person name="Daniel R."/>
        </authorList>
    </citation>
    <scope>NUCLEOTIDE SEQUENCE [LARGE SCALE GENOMIC DNA]</scope>
    <source>
        <strain evidence="12 13">DSM 10703</strain>
    </source>
</reference>
<accession>A0A1E8EWX3</accession>
<evidence type="ECO:0000313" key="12">
    <source>
        <dbReference type="EMBL" id="OFI05252.1"/>
    </source>
</evidence>
<dbReference type="PRINTS" id="PR01853">
    <property type="entry name" value="YAJCTRNLCASE"/>
</dbReference>
<keyword evidence="13" id="KW-1185">Reference proteome</keyword>
<dbReference type="NCBIfam" id="TIGR00739">
    <property type="entry name" value="yajC"/>
    <property type="match status" value="1"/>
</dbReference>
<proteinExistence type="inferred from homology"/>
<keyword evidence="3" id="KW-0813">Transport</keyword>
<comment type="similarity">
    <text evidence="2">Belongs to the YajC family.</text>
</comment>
<keyword evidence="8" id="KW-0811">Translocation</keyword>
<evidence type="ECO:0000256" key="6">
    <source>
        <dbReference type="ARBA" id="ARBA00022927"/>
    </source>
</evidence>
<protein>
    <submittedName>
        <fullName evidence="12">Preprotein translocase subunit YajC</fullName>
    </submittedName>
</protein>
<dbReference type="InterPro" id="IPR003849">
    <property type="entry name" value="Preprotein_translocase_YajC"/>
</dbReference>
<evidence type="ECO:0000256" key="10">
    <source>
        <dbReference type="SAM" id="MobiDB-lite"/>
    </source>
</evidence>
<keyword evidence="7 11" id="KW-1133">Transmembrane helix</keyword>
<evidence type="ECO:0000256" key="11">
    <source>
        <dbReference type="SAM" id="Phobius"/>
    </source>
</evidence>
<sequence length="119" mass="13913">MGQSAFTAFIPLIFFIAFFYLVIYMPEKNRKKKYDIMIKGLKANDEILTRGGIIGKIVNIEKDYVIIQSGPDSVRFKLEKNGILQVFNKTIEEPKKGLFSKEKKEEKQNKEYKEVKEEK</sequence>
<comment type="caution">
    <text evidence="12">The sequence shown here is derived from an EMBL/GenBank/DDBJ whole genome shotgun (WGS) entry which is preliminary data.</text>
</comment>
<dbReference type="AlphaFoldDB" id="A0A1E8EWX3"/>
<dbReference type="OrthoDB" id="9800132at2"/>
<dbReference type="SMART" id="SM01323">
    <property type="entry name" value="YajC"/>
    <property type="match status" value="1"/>
</dbReference>
<evidence type="ECO:0000256" key="4">
    <source>
        <dbReference type="ARBA" id="ARBA00022475"/>
    </source>
</evidence>
<keyword evidence="4" id="KW-1003">Cell membrane</keyword>
<dbReference type="Proteomes" id="UP000175744">
    <property type="component" value="Unassembled WGS sequence"/>
</dbReference>
<name>A0A1E8EWX3_9CLOT</name>
<evidence type="ECO:0000313" key="13">
    <source>
        <dbReference type="Proteomes" id="UP000175744"/>
    </source>
</evidence>
<comment type="subcellular location">
    <subcellularLocation>
        <location evidence="1">Cell membrane</location>
        <topology evidence="1">Single-pass membrane protein</topology>
    </subcellularLocation>
</comment>
<dbReference type="EMBL" id="LZFO01000032">
    <property type="protein sequence ID" value="OFI05252.1"/>
    <property type="molecule type" value="Genomic_DNA"/>
</dbReference>
<evidence type="ECO:0000256" key="7">
    <source>
        <dbReference type="ARBA" id="ARBA00022989"/>
    </source>
</evidence>